<dbReference type="PANTHER" id="PTHR33116:SF78">
    <property type="entry name" value="OS12G0587133 PROTEIN"/>
    <property type="match status" value="1"/>
</dbReference>
<proteinExistence type="predicted"/>
<gene>
    <name evidence="1" type="ORF">LIER_37948</name>
</gene>
<dbReference type="AlphaFoldDB" id="A0AAV3PUW2"/>
<evidence type="ECO:0000313" key="2">
    <source>
        <dbReference type="Proteomes" id="UP001454036"/>
    </source>
</evidence>
<evidence type="ECO:0000313" key="1">
    <source>
        <dbReference type="EMBL" id="GAA0154712.1"/>
    </source>
</evidence>
<organism evidence="1 2">
    <name type="scientific">Lithospermum erythrorhizon</name>
    <name type="common">Purple gromwell</name>
    <name type="synonym">Lithospermum officinale var. erythrorhizon</name>
    <dbReference type="NCBI Taxonomy" id="34254"/>
    <lineage>
        <taxon>Eukaryota</taxon>
        <taxon>Viridiplantae</taxon>
        <taxon>Streptophyta</taxon>
        <taxon>Embryophyta</taxon>
        <taxon>Tracheophyta</taxon>
        <taxon>Spermatophyta</taxon>
        <taxon>Magnoliopsida</taxon>
        <taxon>eudicotyledons</taxon>
        <taxon>Gunneridae</taxon>
        <taxon>Pentapetalae</taxon>
        <taxon>asterids</taxon>
        <taxon>lamiids</taxon>
        <taxon>Boraginales</taxon>
        <taxon>Boraginaceae</taxon>
        <taxon>Boraginoideae</taxon>
        <taxon>Lithospermeae</taxon>
        <taxon>Lithospermum</taxon>
    </lineage>
</organism>
<accession>A0AAV3PUW2</accession>
<protein>
    <recommendedName>
        <fullName evidence="3">Reverse transcriptase domain-containing protein</fullName>
    </recommendedName>
</protein>
<dbReference type="PANTHER" id="PTHR33116">
    <property type="entry name" value="REVERSE TRANSCRIPTASE ZINC-BINDING DOMAIN-CONTAINING PROTEIN-RELATED-RELATED"/>
    <property type="match status" value="1"/>
</dbReference>
<dbReference type="EMBL" id="BAABME010018697">
    <property type="protein sequence ID" value="GAA0154712.1"/>
    <property type="molecule type" value="Genomic_DNA"/>
</dbReference>
<dbReference type="Proteomes" id="UP001454036">
    <property type="component" value="Unassembled WGS sequence"/>
</dbReference>
<name>A0AAV3PUW2_LITER</name>
<evidence type="ECO:0008006" key="3">
    <source>
        <dbReference type="Google" id="ProtNLM"/>
    </source>
</evidence>
<reference evidence="1 2" key="1">
    <citation type="submission" date="2024-01" db="EMBL/GenBank/DDBJ databases">
        <title>The complete chloroplast genome sequence of Lithospermum erythrorhizon: insights into the phylogenetic relationship among Boraginaceae species and the maternal lineages of purple gromwells.</title>
        <authorList>
            <person name="Okada T."/>
            <person name="Watanabe K."/>
        </authorList>
    </citation>
    <scope>NUCLEOTIDE SEQUENCE [LARGE SCALE GENOMIC DNA]</scope>
</reference>
<sequence>MIKARVPEEYLTRLNASPTMAEVKDAFHGLSSGKSPGPDGSSIDSIMMLQELVQSYHKMDGVSKTAIKIDLQKAYDMVEWENLWLVMETMGFPRRFMFLVQRSVMTATFSVHINGTLKGCWSFVDMVIVVTPSEKTVKVVMECLLKFGNITGLKLNCSKSKIFFGSMKAEEKEKVAWRTLCLPLEEGGLGFKCYSIWAYKEALLQRDVDPWYWKKLLKSRTDFRLRLTEIGRYGGIQLTRSSRRKICGMISKKGLREFLRQNGYGIIKAFLGKLLSHGCYFWEI</sequence>
<keyword evidence="2" id="KW-1185">Reference proteome</keyword>
<comment type="caution">
    <text evidence="1">The sequence shown here is derived from an EMBL/GenBank/DDBJ whole genome shotgun (WGS) entry which is preliminary data.</text>
</comment>